<proteinExistence type="predicted"/>
<dbReference type="InterPro" id="IPR023393">
    <property type="entry name" value="START-like_dom_sf"/>
</dbReference>
<dbReference type="Pfam" id="PF10604">
    <property type="entry name" value="Polyketide_cyc2"/>
    <property type="match status" value="1"/>
</dbReference>
<sequence length="159" mass="17803">MVSKVMFGSMPRERTDMETIVVERTIAAPPEEVFDWCAITTNYERTVWVLRDKLTRPGEGAAYGVGAIRLHTWLIGRFHERITRYDPPHSFDYIVDRSFPSIPHTGATMTFTPTPGGTRVVWASTVDVGPIVGRIARTVVGHVFGRILDACAKDLATKR</sequence>
<evidence type="ECO:0000313" key="1">
    <source>
        <dbReference type="EMBL" id="MCM6778847.1"/>
    </source>
</evidence>
<gene>
    <name evidence="1" type="ORF">NDR86_35755</name>
</gene>
<keyword evidence="2" id="KW-1185">Reference proteome</keyword>
<reference evidence="1" key="1">
    <citation type="submission" date="2022-06" db="EMBL/GenBank/DDBJ databases">
        <title>Novel species in genus nocardia.</title>
        <authorList>
            <person name="Li F."/>
        </authorList>
    </citation>
    <scope>NUCLEOTIDE SEQUENCE</scope>
    <source>
        <strain evidence="1">CDC141</strain>
    </source>
</reference>
<protein>
    <submittedName>
        <fullName evidence="1">SRPBCC family protein</fullName>
    </submittedName>
</protein>
<organism evidence="1 2">
    <name type="scientific">Nocardia pulmonis</name>
    <dbReference type="NCBI Taxonomy" id="2951408"/>
    <lineage>
        <taxon>Bacteria</taxon>
        <taxon>Bacillati</taxon>
        <taxon>Actinomycetota</taxon>
        <taxon>Actinomycetes</taxon>
        <taxon>Mycobacteriales</taxon>
        <taxon>Nocardiaceae</taxon>
        <taxon>Nocardia</taxon>
    </lineage>
</organism>
<dbReference type="InterPro" id="IPR019587">
    <property type="entry name" value="Polyketide_cyclase/dehydratase"/>
</dbReference>
<dbReference type="AlphaFoldDB" id="A0A9X2EDJ9"/>
<name>A0A9X2EDJ9_9NOCA</name>
<dbReference type="EMBL" id="JAMRXG010000028">
    <property type="protein sequence ID" value="MCM6778847.1"/>
    <property type="molecule type" value="Genomic_DNA"/>
</dbReference>
<dbReference type="Gene3D" id="3.30.530.20">
    <property type="match status" value="1"/>
</dbReference>
<dbReference type="CDD" id="cd07821">
    <property type="entry name" value="PYR_PYL_RCAR_like"/>
    <property type="match status" value="1"/>
</dbReference>
<dbReference type="SUPFAM" id="SSF55961">
    <property type="entry name" value="Bet v1-like"/>
    <property type="match status" value="1"/>
</dbReference>
<evidence type="ECO:0000313" key="2">
    <source>
        <dbReference type="Proteomes" id="UP001139157"/>
    </source>
</evidence>
<accession>A0A9X2EDJ9</accession>
<dbReference type="Proteomes" id="UP001139157">
    <property type="component" value="Unassembled WGS sequence"/>
</dbReference>
<comment type="caution">
    <text evidence="1">The sequence shown here is derived from an EMBL/GenBank/DDBJ whole genome shotgun (WGS) entry which is preliminary data.</text>
</comment>